<dbReference type="KEGG" id="cpyr:CYJ47_00965"/>
<sequence length="182" mass="19427">MASNLFLLITAGVLISAGAYLLLERAMTKMLMGIMLMGNGANLLLLLSGGRSGQPPIDGRGSDLTEKVADPLAQGMILTAIVISMAMTAFILALAFRQYRYRSADYIENDAEDAAIAMRPPTAAAAPDHDASDDPTTGRATSEGDAFGPKSFEAPVTEEPDAKEDKNDKDDKDDKDDKEDKQ</sequence>
<dbReference type="EMBL" id="CP136958">
    <property type="protein sequence ID" value="WOT02383.1"/>
    <property type="molecule type" value="Genomic_DNA"/>
</dbReference>
<dbReference type="Pfam" id="PF00420">
    <property type="entry name" value="Oxidored_q2"/>
    <property type="match status" value="1"/>
</dbReference>
<feature type="transmembrane region" description="Helical" evidence="8">
    <location>
        <begin position="6"/>
        <end position="23"/>
    </location>
</feature>
<accession>A0AAF0YVR4</accession>
<keyword evidence="3" id="KW-1003">Cell membrane</keyword>
<dbReference type="InterPro" id="IPR050601">
    <property type="entry name" value="CPA3_antiporter_subunitC"/>
</dbReference>
<reference evidence="9" key="2">
    <citation type="submission" date="2023-10" db="EMBL/GenBank/DDBJ databases">
        <authorList>
            <person name="Choi B."/>
        </authorList>
    </citation>
    <scope>NUCLEOTIDE SEQUENCE</scope>
    <source>
        <strain evidence="9">UMB0763</strain>
    </source>
</reference>
<proteinExistence type="inferred from homology"/>
<organism evidence="9 10">
    <name type="scientific">Corynebacterium pyruviciproducens</name>
    <dbReference type="NCBI Taxonomy" id="598660"/>
    <lineage>
        <taxon>Bacteria</taxon>
        <taxon>Bacillati</taxon>
        <taxon>Actinomycetota</taxon>
        <taxon>Actinomycetes</taxon>
        <taxon>Mycobacteriales</taxon>
        <taxon>Corynebacteriaceae</taxon>
        <taxon>Corynebacterium</taxon>
    </lineage>
</organism>
<reference evidence="9" key="1">
    <citation type="submission" date="2017-12" db="EMBL/GenBank/DDBJ databases">
        <authorList>
            <person name="Thomas-White K."/>
            <person name="Wolfe A.J."/>
        </authorList>
    </citation>
    <scope>NUCLEOTIDE SEQUENCE</scope>
    <source>
        <strain evidence="9">UMB0763</strain>
    </source>
</reference>
<evidence type="ECO:0000313" key="10">
    <source>
        <dbReference type="Proteomes" id="UP000234560"/>
    </source>
</evidence>
<evidence type="ECO:0000256" key="7">
    <source>
        <dbReference type="SAM" id="MobiDB-lite"/>
    </source>
</evidence>
<evidence type="ECO:0000313" key="9">
    <source>
        <dbReference type="EMBL" id="WOT02383.1"/>
    </source>
</evidence>
<feature type="transmembrane region" description="Helical" evidence="8">
    <location>
        <begin position="72"/>
        <end position="96"/>
    </location>
</feature>
<evidence type="ECO:0000256" key="1">
    <source>
        <dbReference type="ARBA" id="ARBA00004651"/>
    </source>
</evidence>
<feature type="compositionally biased region" description="Basic and acidic residues" evidence="7">
    <location>
        <begin position="163"/>
        <end position="172"/>
    </location>
</feature>
<dbReference type="AlphaFoldDB" id="A0AAF0YVR4"/>
<dbReference type="PANTHER" id="PTHR34583:SF2">
    <property type="entry name" value="ANTIPORTER SUBUNIT MNHC2-RELATED"/>
    <property type="match status" value="1"/>
</dbReference>
<evidence type="ECO:0000256" key="8">
    <source>
        <dbReference type="SAM" id="Phobius"/>
    </source>
</evidence>
<dbReference type="PANTHER" id="PTHR34583">
    <property type="entry name" value="ANTIPORTER SUBUNIT MNHC2-RELATED"/>
    <property type="match status" value="1"/>
</dbReference>
<dbReference type="GO" id="GO:0005886">
    <property type="term" value="C:plasma membrane"/>
    <property type="evidence" value="ECO:0007669"/>
    <property type="project" value="UniProtKB-SubCell"/>
</dbReference>
<gene>
    <name evidence="9" type="ORF">CYJ47_00965</name>
</gene>
<evidence type="ECO:0000256" key="5">
    <source>
        <dbReference type="ARBA" id="ARBA00022989"/>
    </source>
</evidence>
<dbReference type="NCBIfam" id="NF005929">
    <property type="entry name" value="PRK07946.1"/>
    <property type="match status" value="1"/>
</dbReference>
<evidence type="ECO:0000256" key="2">
    <source>
        <dbReference type="ARBA" id="ARBA00010388"/>
    </source>
</evidence>
<keyword evidence="4 8" id="KW-0812">Transmembrane</keyword>
<protein>
    <submittedName>
        <fullName evidence="9">Na(+)/H(+) antiporter subunit C</fullName>
    </submittedName>
</protein>
<feature type="transmembrane region" description="Helical" evidence="8">
    <location>
        <begin position="30"/>
        <end position="52"/>
    </location>
</feature>
<feature type="compositionally biased region" description="Acidic residues" evidence="7">
    <location>
        <begin position="173"/>
        <end position="182"/>
    </location>
</feature>
<dbReference type="InterPro" id="IPR039428">
    <property type="entry name" value="NUOK/Mnh_C1-like"/>
</dbReference>
<evidence type="ECO:0000256" key="4">
    <source>
        <dbReference type="ARBA" id="ARBA00022692"/>
    </source>
</evidence>
<feature type="region of interest" description="Disordered" evidence="7">
    <location>
        <begin position="122"/>
        <end position="182"/>
    </location>
</feature>
<keyword evidence="5 8" id="KW-1133">Transmembrane helix</keyword>
<dbReference type="RefSeq" id="WP_101678722.1">
    <property type="nucleotide sequence ID" value="NZ_CP136958.1"/>
</dbReference>
<dbReference type="Proteomes" id="UP000234560">
    <property type="component" value="Chromosome"/>
</dbReference>
<comment type="subcellular location">
    <subcellularLocation>
        <location evidence="1">Cell membrane</location>
        <topology evidence="1">Multi-pass membrane protein</topology>
    </subcellularLocation>
</comment>
<evidence type="ECO:0000256" key="3">
    <source>
        <dbReference type="ARBA" id="ARBA00022475"/>
    </source>
</evidence>
<comment type="similarity">
    <text evidence="2">Belongs to the CPA3 antiporters (TC 2.A.63) subunit C family.</text>
</comment>
<keyword evidence="6 8" id="KW-0472">Membrane</keyword>
<name>A0AAF0YVR4_9CORY</name>
<evidence type="ECO:0000256" key="6">
    <source>
        <dbReference type="ARBA" id="ARBA00023136"/>
    </source>
</evidence>
<dbReference type="Gene3D" id="1.10.287.3510">
    <property type="match status" value="1"/>
</dbReference>